<dbReference type="Proteomes" id="UP001056708">
    <property type="component" value="Chromosome"/>
</dbReference>
<feature type="transmembrane region" description="Helical" evidence="1">
    <location>
        <begin position="135"/>
        <end position="161"/>
    </location>
</feature>
<feature type="transmembrane region" description="Helical" evidence="1">
    <location>
        <begin position="81"/>
        <end position="104"/>
    </location>
</feature>
<dbReference type="PANTHER" id="PTHR35519:SF2">
    <property type="entry name" value="PH DOMAIN PROTEIN"/>
    <property type="match status" value="1"/>
</dbReference>
<dbReference type="RefSeq" id="WP_252660981.1">
    <property type="nucleotide sequence ID" value="NZ_CP098611.1"/>
</dbReference>
<keyword evidence="1" id="KW-1133">Transmembrane helix</keyword>
<dbReference type="InterPro" id="IPR025187">
    <property type="entry name" value="DUF4112"/>
</dbReference>
<sequence length="167" mass="18318">MTHSTDSRPTDNLKYDRRIVNRLHRVSYILDNSIPIPGTGYRIGINPILGLVPVWGDVAGAILSGYIILNAVKLGVSRKVLLTMIYNILAETIIGVIPVLGNIFDATWKGNIRNMRLLEGYIGSPSPGRTVSLKFVLLVVFGGVLLLLLGLLLMVLLLGWLMGRVWG</sequence>
<dbReference type="PANTHER" id="PTHR35519">
    <property type="entry name" value="MEMBRANE PROTEINS"/>
    <property type="match status" value="1"/>
</dbReference>
<accession>A0ABY5AKR8</accession>
<name>A0ABY5AKR8_9CYAN</name>
<evidence type="ECO:0000313" key="3">
    <source>
        <dbReference type="Proteomes" id="UP001056708"/>
    </source>
</evidence>
<reference evidence="2" key="1">
    <citation type="submission" date="2022-06" db="EMBL/GenBank/DDBJ databases">
        <title>Genome sequence of Phormidium yuhuli AB48 isolated from an industrial photobioreactor environment.</title>
        <authorList>
            <person name="Qiu Y."/>
            <person name="Noonan A.J.C."/>
            <person name="Dofher K."/>
            <person name="Koch M."/>
            <person name="Kieft B."/>
            <person name="Lin X."/>
            <person name="Ziels R.M."/>
            <person name="Hallam S.J."/>
        </authorList>
    </citation>
    <scope>NUCLEOTIDE SEQUENCE</scope>
    <source>
        <strain evidence="2">AB48</strain>
    </source>
</reference>
<keyword evidence="3" id="KW-1185">Reference proteome</keyword>
<protein>
    <submittedName>
        <fullName evidence="2">DUF4112 domain-containing protein</fullName>
    </submittedName>
</protein>
<keyword evidence="1" id="KW-0472">Membrane</keyword>
<evidence type="ECO:0000256" key="1">
    <source>
        <dbReference type="SAM" id="Phobius"/>
    </source>
</evidence>
<dbReference type="Pfam" id="PF13430">
    <property type="entry name" value="DUF4112"/>
    <property type="match status" value="1"/>
</dbReference>
<dbReference type="EMBL" id="CP098611">
    <property type="protein sequence ID" value="USR89794.1"/>
    <property type="molecule type" value="Genomic_DNA"/>
</dbReference>
<feature type="transmembrane region" description="Helical" evidence="1">
    <location>
        <begin position="48"/>
        <end position="69"/>
    </location>
</feature>
<proteinExistence type="predicted"/>
<keyword evidence="1" id="KW-0812">Transmembrane</keyword>
<evidence type="ECO:0000313" key="2">
    <source>
        <dbReference type="EMBL" id="USR89794.1"/>
    </source>
</evidence>
<gene>
    <name evidence="2" type="ORF">NEA10_13075</name>
</gene>
<organism evidence="2 3">
    <name type="scientific">Phormidium yuhuli AB48</name>
    <dbReference type="NCBI Taxonomy" id="2940671"/>
    <lineage>
        <taxon>Bacteria</taxon>
        <taxon>Bacillati</taxon>
        <taxon>Cyanobacteriota</taxon>
        <taxon>Cyanophyceae</taxon>
        <taxon>Oscillatoriophycideae</taxon>
        <taxon>Oscillatoriales</taxon>
        <taxon>Oscillatoriaceae</taxon>
        <taxon>Phormidium</taxon>
        <taxon>Phormidium yuhuli</taxon>
    </lineage>
</organism>